<dbReference type="Pfam" id="PF01546">
    <property type="entry name" value="Peptidase_M20"/>
    <property type="match status" value="1"/>
</dbReference>
<keyword evidence="10" id="KW-1185">Reference proteome</keyword>
<dbReference type="InterPro" id="IPR001261">
    <property type="entry name" value="ArgE/DapE_CS"/>
</dbReference>
<dbReference type="KEGG" id="lalw:BTM29_10705"/>
<dbReference type="InterPro" id="IPR036264">
    <property type="entry name" value="Bact_exopeptidase_dim_dom"/>
</dbReference>
<dbReference type="InterPro" id="IPR010964">
    <property type="entry name" value="M20A_pepV-rel"/>
</dbReference>
<evidence type="ECO:0000256" key="8">
    <source>
        <dbReference type="ARBA" id="ARBA00023049"/>
    </source>
</evidence>
<gene>
    <name evidence="9" type="ORF">BTM29_10705</name>
</gene>
<dbReference type="STRING" id="1847728.BTM29_10705"/>
<reference evidence="10" key="1">
    <citation type="submission" date="2016-12" db="EMBL/GenBank/DDBJ databases">
        <authorList>
            <person name="Jung M.Y."/>
            <person name="Lee S.H."/>
        </authorList>
    </citation>
    <scope>NUCLEOTIDE SEQUENCE [LARGE SCALE GENOMIC DNA]</scope>
    <source>
        <strain evidence="10">WiKim39</strain>
    </source>
</reference>
<evidence type="ECO:0008006" key="11">
    <source>
        <dbReference type="Google" id="ProtNLM"/>
    </source>
</evidence>
<evidence type="ECO:0000256" key="2">
    <source>
        <dbReference type="ARBA" id="ARBA00006247"/>
    </source>
</evidence>
<dbReference type="InterPro" id="IPR050072">
    <property type="entry name" value="Peptidase_M20A"/>
</dbReference>
<dbReference type="Gene3D" id="3.30.70.360">
    <property type="match status" value="2"/>
</dbReference>
<keyword evidence="8" id="KW-0482">Metalloprotease</keyword>
<protein>
    <recommendedName>
        <fullName evidence="11">Peptidase M20 dimerisation domain-containing protein</fullName>
    </recommendedName>
</protein>
<dbReference type="AlphaFoldDB" id="A0A1P8Q582"/>
<accession>A0A1P8Q582</accession>
<dbReference type="GO" id="GO:0008237">
    <property type="term" value="F:metallopeptidase activity"/>
    <property type="evidence" value="ECO:0007669"/>
    <property type="project" value="UniProtKB-KW"/>
</dbReference>
<dbReference type="Proteomes" id="UP000187499">
    <property type="component" value="Chromosome"/>
</dbReference>
<dbReference type="InterPro" id="IPR002933">
    <property type="entry name" value="Peptidase_M20"/>
</dbReference>
<evidence type="ECO:0000256" key="4">
    <source>
        <dbReference type="ARBA" id="ARBA00022723"/>
    </source>
</evidence>
<dbReference type="PROSITE" id="PS00759">
    <property type="entry name" value="ARGE_DAPE_CPG2_2"/>
    <property type="match status" value="1"/>
</dbReference>
<sequence>MKTFITDKVQNDAIHELSKVIAVPSYCEEAGENEPFGPGPKKALEKVLEIAESIGFTTHIDPKGYYGYADIGEGDQIFGLVCHMDVVPAGNIDAWNTEPFKMVEKDGKLFGRGTQDDKGPSVASMFAVKSIMDAGYTFNKKIRFIFGTDEETLWRCLAQYNKFESPIDMGIAPDAEFPLIYAEKGLQQSYLVGEGSDELNLNIVDAFNAVPGKAIYNGPKQDEVFEALQNHKFDADMTSDGIEIHGNSVHAMNAPEGTNATVRLGIALADVFPDVKILQFLKKFGEDANATNLLGDISDDVSGKLTFNISSLEINSKRSRLQIDMRIPVKVDHDELIKKVEEAVKPFDIKYENFDYVAPLYVPTDTELVKTLMSAYQDVTGDTKSKPAISGGATFARTMNNCVAFGAMLPTTPDFMHQVNENWSKADMRKAMEIIAEAVYRLCV</sequence>
<evidence type="ECO:0000313" key="10">
    <source>
        <dbReference type="Proteomes" id="UP000187499"/>
    </source>
</evidence>
<dbReference type="RefSeq" id="WP_076617418.1">
    <property type="nucleotide sequence ID" value="NZ_CP019323.1"/>
</dbReference>
<keyword evidence="4" id="KW-0479">Metal-binding</keyword>
<dbReference type="Gene3D" id="3.40.630.10">
    <property type="entry name" value="Zn peptidases"/>
    <property type="match status" value="1"/>
</dbReference>
<comment type="similarity">
    <text evidence="2">Belongs to the peptidase M20A family.</text>
</comment>
<organism evidence="9 10">
    <name type="scientific">Companilactobacillus allii</name>
    <dbReference type="NCBI Taxonomy" id="1847728"/>
    <lineage>
        <taxon>Bacteria</taxon>
        <taxon>Bacillati</taxon>
        <taxon>Bacillota</taxon>
        <taxon>Bacilli</taxon>
        <taxon>Lactobacillales</taxon>
        <taxon>Lactobacillaceae</taxon>
        <taxon>Companilactobacillus</taxon>
    </lineage>
</organism>
<keyword evidence="7" id="KW-0224">Dipeptidase</keyword>
<keyword evidence="3" id="KW-0645">Protease</keyword>
<evidence type="ECO:0000256" key="7">
    <source>
        <dbReference type="ARBA" id="ARBA00022997"/>
    </source>
</evidence>
<evidence type="ECO:0000313" key="9">
    <source>
        <dbReference type="EMBL" id="APX72991.1"/>
    </source>
</evidence>
<dbReference type="GO" id="GO:0016805">
    <property type="term" value="F:dipeptidase activity"/>
    <property type="evidence" value="ECO:0007669"/>
    <property type="project" value="UniProtKB-KW"/>
</dbReference>
<name>A0A1P8Q582_9LACO</name>
<dbReference type="SUPFAM" id="SSF53187">
    <property type="entry name" value="Zn-dependent exopeptidases"/>
    <property type="match status" value="1"/>
</dbReference>
<evidence type="ECO:0000256" key="6">
    <source>
        <dbReference type="ARBA" id="ARBA00022833"/>
    </source>
</evidence>
<dbReference type="GO" id="GO:0008270">
    <property type="term" value="F:zinc ion binding"/>
    <property type="evidence" value="ECO:0007669"/>
    <property type="project" value="InterPro"/>
</dbReference>
<dbReference type="GO" id="GO:0006508">
    <property type="term" value="P:proteolysis"/>
    <property type="evidence" value="ECO:0007669"/>
    <property type="project" value="UniProtKB-KW"/>
</dbReference>
<keyword evidence="6" id="KW-0862">Zinc</keyword>
<proteinExistence type="inferred from homology"/>
<dbReference type="NCBIfam" id="TIGR01887">
    <property type="entry name" value="dipeptidaselike"/>
    <property type="match status" value="1"/>
</dbReference>
<keyword evidence="5" id="KW-0378">Hydrolase</keyword>
<evidence type="ECO:0000256" key="5">
    <source>
        <dbReference type="ARBA" id="ARBA00022801"/>
    </source>
</evidence>
<dbReference type="SUPFAM" id="SSF55031">
    <property type="entry name" value="Bacterial exopeptidase dimerisation domain"/>
    <property type="match status" value="1"/>
</dbReference>
<evidence type="ECO:0000256" key="1">
    <source>
        <dbReference type="ARBA" id="ARBA00001947"/>
    </source>
</evidence>
<dbReference type="NCBIfam" id="NF005542">
    <property type="entry name" value="PRK07205.1"/>
    <property type="match status" value="1"/>
</dbReference>
<dbReference type="GO" id="GO:0008777">
    <property type="term" value="F:acetylornithine deacetylase activity"/>
    <property type="evidence" value="ECO:0007669"/>
    <property type="project" value="TreeGrafter"/>
</dbReference>
<dbReference type="OrthoDB" id="9761532at2"/>
<dbReference type="PANTHER" id="PTHR43808">
    <property type="entry name" value="ACETYLORNITHINE DEACETYLASE"/>
    <property type="match status" value="1"/>
</dbReference>
<dbReference type="GO" id="GO:0006526">
    <property type="term" value="P:L-arginine biosynthetic process"/>
    <property type="evidence" value="ECO:0007669"/>
    <property type="project" value="TreeGrafter"/>
</dbReference>
<evidence type="ECO:0000256" key="3">
    <source>
        <dbReference type="ARBA" id="ARBA00022670"/>
    </source>
</evidence>
<comment type="cofactor">
    <cofactor evidence="1">
        <name>Zn(2+)</name>
        <dbReference type="ChEBI" id="CHEBI:29105"/>
    </cofactor>
</comment>
<dbReference type="PANTHER" id="PTHR43808:SF31">
    <property type="entry name" value="N-ACETYL-L-CITRULLINE DEACETYLASE"/>
    <property type="match status" value="1"/>
</dbReference>
<dbReference type="EMBL" id="CP019323">
    <property type="protein sequence ID" value="APX72991.1"/>
    <property type="molecule type" value="Genomic_DNA"/>
</dbReference>